<dbReference type="HOGENOM" id="CLU_060580_0_0_1"/>
<evidence type="ECO:0000313" key="2">
    <source>
        <dbReference type="EMBL" id="EON64522.1"/>
    </source>
</evidence>
<feature type="compositionally biased region" description="Basic and acidic residues" evidence="1">
    <location>
        <begin position="270"/>
        <end position="287"/>
    </location>
</feature>
<dbReference type="Proteomes" id="UP000016924">
    <property type="component" value="Unassembled WGS sequence"/>
</dbReference>
<name>R7YRI9_CONA1</name>
<proteinExistence type="predicted"/>
<dbReference type="eggNOG" id="ENOG502SQFD">
    <property type="taxonomic scope" value="Eukaryota"/>
</dbReference>
<dbReference type="GeneID" id="19901066"/>
<evidence type="ECO:0000313" key="3">
    <source>
        <dbReference type="Proteomes" id="UP000016924"/>
    </source>
</evidence>
<sequence length="298" mass="33901">MSVHTPLHLRYEEQMKDHPYGLALYKPTSTKLLRPGSVGYWNDLGDWQPIAQLDDPESLQQKRLKAPEEELERAKYKVITDWDRKYSTLVTETNVTGQVGVEIPGAPASEALTFEYKSSGNFGAILITEKPIHREAFHHESPFKRWVKDNVDALMESKHKDEIKSHRLSIVTDVYSTKKSSLTTWTDSSRTIRVGFKVTAQNAVDAADEEVVVFASGFKFHIHELLGWTKVTTHPLESTSRLAGDAKDETIDEETRQKVITMKSPGRNDTGYEIRLDTFGKPQHEGEKEEEEESDDNL</sequence>
<dbReference type="OrthoDB" id="2883672at2759"/>
<evidence type="ECO:0000256" key="1">
    <source>
        <dbReference type="SAM" id="MobiDB-lite"/>
    </source>
</evidence>
<protein>
    <submittedName>
        <fullName evidence="2">Uncharacterized protein</fullName>
    </submittedName>
</protein>
<organism evidence="2 3">
    <name type="scientific">Coniosporium apollinis (strain CBS 100218)</name>
    <name type="common">Rock-inhabiting black yeast</name>
    <dbReference type="NCBI Taxonomy" id="1168221"/>
    <lineage>
        <taxon>Eukaryota</taxon>
        <taxon>Fungi</taxon>
        <taxon>Dikarya</taxon>
        <taxon>Ascomycota</taxon>
        <taxon>Pezizomycotina</taxon>
        <taxon>Dothideomycetes</taxon>
        <taxon>Dothideomycetes incertae sedis</taxon>
        <taxon>Coniosporium</taxon>
    </lineage>
</organism>
<dbReference type="RefSeq" id="XP_007779839.1">
    <property type="nucleotide sequence ID" value="XM_007781649.1"/>
</dbReference>
<gene>
    <name evidence="2" type="ORF">W97_03755</name>
</gene>
<dbReference type="EMBL" id="JH767568">
    <property type="protein sequence ID" value="EON64522.1"/>
    <property type="molecule type" value="Genomic_DNA"/>
</dbReference>
<reference evidence="3" key="1">
    <citation type="submission" date="2012-06" db="EMBL/GenBank/DDBJ databases">
        <title>The genome sequence of Coniosporium apollinis CBS 100218.</title>
        <authorList>
            <consortium name="The Broad Institute Genome Sequencing Platform"/>
            <person name="Cuomo C."/>
            <person name="Gorbushina A."/>
            <person name="Noack S."/>
            <person name="Walker B."/>
            <person name="Young S.K."/>
            <person name="Zeng Q."/>
            <person name="Gargeya S."/>
            <person name="Fitzgerald M."/>
            <person name="Haas B."/>
            <person name="Abouelleil A."/>
            <person name="Alvarado L."/>
            <person name="Arachchi H.M."/>
            <person name="Berlin A.M."/>
            <person name="Chapman S.B."/>
            <person name="Goldberg J."/>
            <person name="Griggs A."/>
            <person name="Gujja S."/>
            <person name="Hansen M."/>
            <person name="Howarth C."/>
            <person name="Imamovic A."/>
            <person name="Larimer J."/>
            <person name="McCowan C."/>
            <person name="Montmayeur A."/>
            <person name="Murphy C."/>
            <person name="Neiman D."/>
            <person name="Pearson M."/>
            <person name="Priest M."/>
            <person name="Roberts A."/>
            <person name="Saif S."/>
            <person name="Shea T."/>
            <person name="Sisk P."/>
            <person name="Sykes S."/>
            <person name="Wortman J."/>
            <person name="Nusbaum C."/>
            <person name="Birren B."/>
        </authorList>
    </citation>
    <scope>NUCLEOTIDE SEQUENCE [LARGE SCALE GENOMIC DNA]</scope>
    <source>
        <strain evidence="3">CBS 100218</strain>
    </source>
</reference>
<feature type="region of interest" description="Disordered" evidence="1">
    <location>
        <begin position="255"/>
        <end position="298"/>
    </location>
</feature>
<dbReference type="OMA" id="HERYYHK"/>
<keyword evidence="3" id="KW-1185">Reference proteome</keyword>
<accession>R7YRI9</accession>
<dbReference type="AlphaFoldDB" id="R7YRI9"/>
<feature type="compositionally biased region" description="Acidic residues" evidence="1">
    <location>
        <begin position="288"/>
        <end position="298"/>
    </location>
</feature>